<feature type="transmembrane region" description="Helical" evidence="1">
    <location>
        <begin position="12"/>
        <end position="39"/>
    </location>
</feature>
<gene>
    <name evidence="2" type="ORF">CPB83DRAFT_860029</name>
</gene>
<keyword evidence="1" id="KW-1133">Transmembrane helix</keyword>
<keyword evidence="3" id="KW-1185">Reference proteome</keyword>
<protein>
    <submittedName>
        <fullName evidence="2">Uncharacterized protein</fullName>
    </submittedName>
</protein>
<reference evidence="2" key="1">
    <citation type="submission" date="2020-11" db="EMBL/GenBank/DDBJ databases">
        <authorList>
            <consortium name="DOE Joint Genome Institute"/>
            <person name="Ahrendt S."/>
            <person name="Riley R."/>
            <person name="Andreopoulos W."/>
            <person name="Labutti K."/>
            <person name="Pangilinan J."/>
            <person name="Ruiz-Duenas F.J."/>
            <person name="Barrasa J.M."/>
            <person name="Sanchez-Garcia M."/>
            <person name="Camarero S."/>
            <person name="Miyauchi S."/>
            <person name="Serrano A."/>
            <person name="Linde D."/>
            <person name="Babiker R."/>
            <person name="Drula E."/>
            <person name="Ayuso-Fernandez I."/>
            <person name="Pacheco R."/>
            <person name="Padilla G."/>
            <person name="Ferreira P."/>
            <person name="Barriuso J."/>
            <person name="Kellner H."/>
            <person name="Castanera R."/>
            <person name="Alfaro M."/>
            <person name="Ramirez L."/>
            <person name="Pisabarro A.G."/>
            <person name="Kuo A."/>
            <person name="Tritt A."/>
            <person name="Lipzen A."/>
            <person name="He G."/>
            <person name="Yan M."/>
            <person name="Ng V."/>
            <person name="Cullen D."/>
            <person name="Martin F."/>
            <person name="Rosso M.-N."/>
            <person name="Henrissat B."/>
            <person name="Hibbett D."/>
            <person name="Martinez A.T."/>
            <person name="Grigoriev I.V."/>
        </authorList>
    </citation>
    <scope>NUCLEOTIDE SEQUENCE</scope>
    <source>
        <strain evidence="2">CBS 506.95</strain>
    </source>
</reference>
<dbReference type="EMBL" id="MU157888">
    <property type="protein sequence ID" value="KAF9525108.1"/>
    <property type="molecule type" value="Genomic_DNA"/>
</dbReference>
<comment type="caution">
    <text evidence="2">The sequence shown here is derived from an EMBL/GenBank/DDBJ whole genome shotgun (WGS) entry which is preliminary data.</text>
</comment>
<keyword evidence="1" id="KW-0812">Transmembrane</keyword>
<dbReference type="PROSITE" id="PS51257">
    <property type="entry name" value="PROKAR_LIPOPROTEIN"/>
    <property type="match status" value="1"/>
</dbReference>
<proteinExistence type="predicted"/>
<keyword evidence="1" id="KW-0472">Membrane</keyword>
<organism evidence="2 3">
    <name type="scientific">Crepidotus variabilis</name>
    <dbReference type="NCBI Taxonomy" id="179855"/>
    <lineage>
        <taxon>Eukaryota</taxon>
        <taxon>Fungi</taxon>
        <taxon>Dikarya</taxon>
        <taxon>Basidiomycota</taxon>
        <taxon>Agaricomycotina</taxon>
        <taxon>Agaricomycetes</taxon>
        <taxon>Agaricomycetidae</taxon>
        <taxon>Agaricales</taxon>
        <taxon>Agaricineae</taxon>
        <taxon>Crepidotaceae</taxon>
        <taxon>Crepidotus</taxon>
    </lineage>
</organism>
<evidence type="ECO:0000313" key="3">
    <source>
        <dbReference type="Proteomes" id="UP000807306"/>
    </source>
</evidence>
<name>A0A9P6JLQ9_9AGAR</name>
<evidence type="ECO:0000256" key="1">
    <source>
        <dbReference type="SAM" id="Phobius"/>
    </source>
</evidence>
<sequence>MASDRSRSHSWFINSGLSLAFVSCPTLSFWLCLFSWQIYLSTFSNSSSWQPFTVDAHT</sequence>
<evidence type="ECO:0000313" key="2">
    <source>
        <dbReference type="EMBL" id="KAF9525108.1"/>
    </source>
</evidence>
<accession>A0A9P6JLQ9</accession>
<dbReference type="Proteomes" id="UP000807306">
    <property type="component" value="Unassembled WGS sequence"/>
</dbReference>
<dbReference type="AlphaFoldDB" id="A0A9P6JLQ9"/>